<evidence type="ECO:0008006" key="3">
    <source>
        <dbReference type="Google" id="ProtNLM"/>
    </source>
</evidence>
<dbReference type="Gene3D" id="3.90.1720.80">
    <property type="match status" value="1"/>
</dbReference>
<sequence length="173" mass="19496">MLPVEVTGREQHAYLAQLWANHPNVKGDGPLLDKSVYENQCAIGVSAALMRSGVNMKAYSGVWSWQKDKPKYAIRAQELASWLASGAAHLPTRFQKYTGDDVKNIWEKVEDRTGVIFFRDYYGPGMQGDHIDLRNGSRMTALSSWVRINLRVGPVGLGSDHRKSSAVWFWEMP</sequence>
<name>A0A0G3BLR7_9BURK</name>
<proteinExistence type="predicted"/>
<dbReference type="EMBL" id="CP011371">
    <property type="protein sequence ID" value="AKJ28938.1"/>
    <property type="molecule type" value="Genomic_DNA"/>
</dbReference>
<dbReference type="InterPro" id="IPR025562">
    <property type="entry name" value="Tae4"/>
</dbReference>
<dbReference type="KEGG" id="pbh:AAW51_2247"/>
<evidence type="ECO:0000313" key="1">
    <source>
        <dbReference type="EMBL" id="AKJ28938.1"/>
    </source>
</evidence>
<protein>
    <recommendedName>
        <fullName evidence="3">Type VI secretion system (T6SS) effector Tae4 (Amidase)</fullName>
    </recommendedName>
</protein>
<dbReference type="AlphaFoldDB" id="A0A0G3BLR7"/>
<keyword evidence="2" id="KW-1185">Reference proteome</keyword>
<dbReference type="PATRIC" id="fig|413882.6.peg.2354"/>
<dbReference type="Pfam" id="PF14113">
    <property type="entry name" value="Tae4"/>
    <property type="match status" value="1"/>
</dbReference>
<evidence type="ECO:0000313" key="2">
    <source>
        <dbReference type="Proteomes" id="UP000035352"/>
    </source>
</evidence>
<accession>A0A0G3BLR7</accession>
<reference evidence="1 2" key="1">
    <citation type="submission" date="2015-05" db="EMBL/GenBank/DDBJ databases">
        <authorList>
            <person name="Tang B."/>
            <person name="Yu Y."/>
        </authorList>
    </citation>
    <scope>NUCLEOTIDE SEQUENCE [LARGE SCALE GENOMIC DNA]</scope>
    <source>
        <strain evidence="1 2">DSM 7029</strain>
    </source>
</reference>
<gene>
    <name evidence="1" type="ORF">AAW51_2247</name>
</gene>
<dbReference type="OrthoDB" id="1262040at2"/>
<organism evidence="1 2">
    <name type="scientific">Caldimonas brevitalea</name>
    <dbReference type="NCBI Taxonomy" id="413882"/>
    <lineage>
        <taxon>Bacteria</taxon>
        <taxon>Pseudomonadati</taxon>
        <taxon>Pseudomonadota</taxon>
        <taxon>Betaproteobacteria</taxon>
        <taxon>Burkholderiales</taxon>
        <taxon>Sphaerotilaceae</taxon>
        <taxon>Caldimonas</taxon>
    </lineage>
</organism>
<dbReference type="RefSeq" id="WP_047194694.1">
    <property type="nucleotide sequence ID" value="NZ_CP011371.1"/>
</dbReference>
<dbReference type="Proteomes" id="UP000035352">
    <property type="component" value="Chromosome"/>
</dbReference>